<dbReference type="InterPro" id="IPR009057">
    <property type="entry name" value="Homeodomain-like_sf"/>
</dbReference>
<dbReference type="InterPro" id="IPR001789">
    <property type="entry name" value="Sig_transdc_resp-reg_receiver"/>
</dbReference>
<dbReference type="Gene3D" id="3.30.565.10">
    <property type="entry name" value="Histidine kinase-like ATPase, C-terminal domain"/>
    <property type="match status" value="1"/>
</dbReference>
<keyword evidence="7" id="KW-0067">ATP-binding</keyword>
<sequence length="1358" mass="153196">MKMILTIFCFLSILGGHLFAQDSLEEQAQQELNFHLLNVENGLSSNSINDIAQDSLGFIWIATEDGLNRYDGSEFLKFRENANLKENRIANNSVQRLVFNNPEELLIGTDEGLNVYNIRTGQMKLISQKDGLLNNSISSISLTSSGSFIVGTYRGGIQLIDKNLQFQKKYIDYSSMTSTEISATLIQQDSILWVGTFNKGLNKIDFKSGKVVKKYQASNSFLNSSIINCLYEDKQANLWIGTRSGVSVITNNGKKISFKEHLSDIDILSFQEDYKGNIWIGTRNGGLNIINKTSFLNHPEKTIVQKFLPANDGTSVFNRSIHKMTVDTNGKVWIGTSTGLNYVNPEGEIVHTLQQKEQDENSLIHNRIGTLANASNANVWIGTDGGGLDLYDPISKKFTHFTHNNLDSNSLSNNYILSILEDTNNRVWVGTYLGGLNKLDKNTGNFKHYLTGKPGDGSDVRAIFQANNGNIWVGTNQGGLYLFDEKQDQFKYIENLGKIDIRDIEEDKLGNLWLGTFGTGIIKYNPKTNISESFNSSNIEGMTSNIVFAIHPISANKIMAGTRYGGLILLNPEAKKINTYTEENGLSNNTITDIVQENDEFIWLSTYNGINRYSLENEEILDISSLNNIQKGGFGVGCLLISEAGSIYAGGTNGINYFDPQEFSKQQKTYPLILKDLIVLNKKVMIRDNKDAILNSALPYQSSVVLDHDENTFSIDFAALKFPEANNIEYLYQLKGHNEFWVKTQGVGTANFTNVPPGEYELEIKTDSPYSANTSKVLAISILPPFWATFPAYVLYILAFGLILFIIGKYYSERLKLNNSLVFEKKQRKLEHDLNEERLRFFTAFSHELKTPLTLIMAPVESLLGKVSKQETIENLNFIKRNAQNLYGRIDRLLEFRKAEEGLSQLVVGQHDLEKHIEQWTKNYKPLAKDKKIKLSLAILTQLENFNCDLSKLEIIYNNLLSNAIKYSKWQGKVTIEVFTENKMLQIKVSNQGIGIKEEDINQIFDWYYRADNSLRKKGSGIGLALSKRFAELHQGTINVKSESNGITQFTLSIPVNLSANNLETLTEEKDLENALAKESFTQTTIIDKKEKQLAGKKGKEIVLIVDDNPEILMFLDNILKDDFDLIHSRDGEDGVKKALKYVPDLIISDVMMPKLDGIQLCNELKTHHITSHIPIILLTAKSNTESISSGFSKGADDYVTKPFHPTLLKTRIKAILENRKKLREFLLNENPNNQEHTFSEKASGIIDSEKKFLLKTEELILKGCPEVKVNTDYLVKELGMSRTSLYRKIKAITGQSINEFIRDTKLKKAAKLIYQEEYSVTEASFEVGFSSIKYFRKVFKEKYGYNPSEFKSGAAQL</sequence>
<evidence type="ECO:0000256" key="1">
    <source>
        <dbReference type="ARBA" id="ARBA00000085"/>
    </source>
</evidence>
<feature type="modified residue" description="4-aspartylphosphate" evidence="12">
    <location>
        <position position="1150"/>
    </location>
</feature>
<feature type="domain" description="Response regulatory" evidence="17">
    <location>
        <begin position="1102"/>
        <end position="1217"/>
    </location>
</feature>
<evidence type="ECO:0000256" key="13">
    <source>
        <dbReference type="SAM" id="Phobius"/>
    </source>
</evidence>
<proteinExistence type="predicted"/>
<dbReference type="GO" id="GO:0000155">
    <property type="term" value="F:phosphorelay sensor kinase activity"/>
    <property type="evidence" value="ECO:0007669"/>
    <property type="project" value="InterPro"/>
</dbReference>
<dbReference type="PANTHER" id="PTHR43547">
    <property type="entry name" value="TWO-COMPONENT HISTIDINE KINASE"/>
    <property type="match status" value="1"/>
</dbReference>
<name>A0A1Y1T2R1_9FLAO</name>
<dbReference type="RefSeq" id="WP_176218962.1">
    <property type="nucleotide sequence ID" value="NZ_ARYN01000012.1"/>
</dbReference>
<dbReference type="Gene3D" id="2.60.40.10">
    <property type="entry name" value="Immunoglobulins"/>
    <property type="match status" value="1"/>
</dbReference>
<dbReference type="Gene3D" id="1.10.10.60">
    <property type="entry name" value="Homeodomain-like"/>
    <property type="match status" value="1"/>
</dbReference>
<evidence type="ECO:0000256" key="8">
    <source>
        <dbReference type="ARBA" id="ARBA00023012"/>
    </source>
</evidence>
<keyword evidence="8" id="KW-0902">Two-component regulatory system</keyword>
<dbReference type="InterPro" id="IPR003661">
    <property type="entry name" value="HisK_dim/P_dom"/>
</dbReference>
<evidence type="ECO:0000259" key="16">
    <source>
        <dbReference type="PROSITE" id="PS50109"/>
    </source>
</evidence>
<dbReference type="InterPro" id="IPR018060">
    <property type="entry name" value="HTH_AraC"/>
</dbReference>
<keyword evidence="13" id="KW-0812">Transmembrane</keyword>
<keyword evidence="10" id="KW-0238">DNA-binding</keyword>
<dbReference type="EC" id="2.7.13.3" evidence="2"/>
<dbReference type="InterPro" id="IPR005467">
    <property type="entry name" value="His_kinase_dom"/>
</dbReference>
<dbReference type="InterPro" id="IPR015943">
    <property type="entry name" value="WD40/YVTN_repeat-like_dom_sf"/>
</dbReference>
<dbReference type="Gene3D" id="1.10.287.130">
    <property type="match status" value="1"/>
</dbReference>
<dbReference type="Gene3D" id="2.130.10.10">
    <property type="entry name" value="YVTN repeat-like/Quinoprotein amine dehydrogenase"/>
    <property type="match status" value="2"/>
</dbReference>
<dbReference type="SUPFAM" id="SSF55874">
    <property type="entry name" value="ATPase domain of HSP90 chaperone/DNA topoisomerase II/histidine kinase"/>
    <property type="match status" value="1"/>
</dbReference>
<feature type="domain" description="HTH araC/xylS-type" evidence="15">
    <location>
        <begin position="1251"/>
        <end position="1354"/>
    </location>
</feature>
<dbReference type="GO" id="GO:0043565">
    <property type="term" value="F:sequence-specific DNA binding"/>
    <property type="evidence" value="ECO:0007669"/>
    <property type="project" value="InterPro"/>
</dbReference>
<feature type="signal peptide" evidence="14">
    <location>
        <begin position="1"/>
        <end position="20"/>
    </location>
</feature>
<dbReference type="InterPro" id="IPR018062">
    <property type="entry name" value="HTH_AraC-typ_CS"/>
</dbReference>
<evidence type="ECO:0000259" key="15">
    <source>
        <dbReference type="PROSITE" id="PS01124"/>
    </source>
</evidence>
<keyword evidence="13" id="KW-0472">Membrane</keyword>
<dbReference type="SMART" id="SM00448">
    <property type="entry name" value="REC"/>
    <property type="match status" value="1"/>
</dbReference>
<dbReference type="PROSITE" id="PS50109">
    <property type="entry name" value="HIS_KIN"/>
    <property type="match status" value="1"/>
</dbReference>
<dbReference type="Pfam" id="PF07494">
    <property type="entry name" value="Reg_prop"/>
    <property type="match status" value="5"/>
</dbReference>
<dbReference type="CDD" id="cd00082">
    <property type="entry name" value="HisKA"/>
    <property type="match status" value="1"/>
</dbReference>
<evidence type="ECO:0000313" key="18">
    <source>
        <dbReference type="EMBL" id="ORL44894.1"/>
    </source>
</evidence>
<dbReference type="Pfam" id="PF07495">
    <property type="entry name" value="Y_Y_Y"/>
    <property type="match status" value="1"/>
</dbReference>
<evidence type="ECO:0000256" key="14">
    <source>
        <dbReference type="SAM" id="SignalP"/>
    </source>
</evidence>
<dbReference type="InterPro" id="IPR011123">
    <property type="entry name" value="Y_Y_Y"/>
</dbReference>
<evidence type="ECO:0000256" key="4">
    <source>
        <dbReference type="ARBA" id="ARBA00022679"/>
    </source>
</evidence>
<comment type="caution">
    <text evidence="18">The sequence shown here is derived from an EMBL/GenBank/DDBJ whole genome shotgun (WGS) entry which is preliminary data.</text>
</comment>
<dbReference type="InterPro" id="IPR011110">
    <property type="entry name" value="Reg_prop"/>
</dbReference>
<dbReference type="PROSITE" id="PS50110">
    <property type="entry name" value="RESPONSE_REGULATORY"/>
    <property type="match status" value="1"/>
</dbReference>
<keyword evidence="19" id="KW-1185">Reference proteome</keyword>
<evidence type="ECO:0000313" key="19">
    <source>
        <dbReference type="Proteomes" id="UP000192746"/>
    </source>
</evidence>
<dbReference type="InterPro" id="IPR036097">
    <property type="entry name" value="HisK_dim/P_sf"/>
</dbReference>
<dbReference type="SUPFAM" id="SSF47384">
    <property type="entry name" value="Homodimeric domain of signal transducing histidine kinase"/>
    <property type="match status" value="1"/>
</dbReference>
<evidence type="ECO:0000256" key="5">
    <source>
        <dbReference type="ARBA" id="ARBA00022741"/>
    </source>
</evidence>
<evidence type="ECO:0000256" key="3">
    <source>
        <dbReference type="ARBA" id="ARBA00022553"/>
    </source>
</evidence>
<dbReference type="SMART" id="SM00387">
    <property type="entry name" value="HATPase_c"/>
    <property type="match status" value="1"/>
</dbReference>
<keyword evidence="4" id="KW-0808">Transferase</keyword>
<keyword evidence="9" id="KW-0805">Transcription regulation</keyword>
<evidence type="ECO:0000256" key="2">
    <source>
        <dbReference type="ARBA" id="ARBA00012438"/>
    </source>
</evidence>
<evidence type="ECO:0000256" key="11">
    <source>
        <dbReference type="ARBA" id="ARBA00023163"/>
    </source>
</evidence>
<dbReference type="PROSITE" id="PS01124">
    <property type="entry name" value="HTH_ARAC_FAMILY_2"/>
    <property type="match status" value="1"/>
</dbReference>
<dbReference type="SUPFAM" id="SSF101898">
    <property type="entry name" value="NHL repeat"/>
    <property type="match status" value="1"/>
</dbReference>
<dbReference type="SUPFAM" id="SSF46689">
    <property type="entry name" value="Homeodomain-like"/>
    <property type="match status" value="1"/>
</dbReference>
<feature type="chain" id="PRO_5012643659" description="histidine kinase" evidence="14">
    <location>
        <begin position="21"/>
        <end position="1358"/>
    </location>
</feature>
<dbReference type="Proteomes" id="UP000192746">
    <property type="component" value="Unassembled WGS sequence"/>
</dbReference>
<dbReference type="InterPro" id="IPR003594">
    <property type="entry name" value="HATPase_dom"/>
</dbReference>
<keyword evidence="11" id="KW-0804">Transcription</keyword>
<dbReference type="Pfam" id="PF00072">
    <property type="entry name" value="Response_reg"/>
    <property type="match status" value="1"/>
</dbReference>
<dbReference type="InterPro" id="IPR013783">
    <property type="entry name" value="Ig-like_fold"/>
</dbReference>
<reference evidence="18 19" key="1">
    <citation type="submission" date="2013-04" db="EMBL/GenBank/DDBJ databases">
        <title>Zunongwangia sp. 22II14-10F7 Genome Sequencing.</title>
        <authorList>
            <person name="Lai Q."/>
            <person name="Shao Z."/>
        </authorList>
    </citation>
    <scope>NUCLEOTIDE SEQUENCE [LARGE SCALE GENOMIC DNA]</scope>
    <source>
        <strain evidence="18 19">22II14-10F7</strain>
    </source>
</reference>
<evidence type="ECO:0000256" key="12">
    <source>
        <dbReference type="PROSITE-ProRule" id="PRU00169"/>
    </source>
</evidence>
<dbReference type="InterPro" id="IPR004358">
    <property type="entry name" value="Sig_transdc_His_kin-like_C"/>
</dbReference>
<dbReference type="Pfam" id="PF00512">
    <property type="entry name" value="HisKA"/>
    <property type="match status" value="1"/>
</dbReference>
<dbReference type="CDD" id="cd17574">
    <property type="entry name" value="REC_OmpR"/>
    <property type="match status" value="1"/>
</dbReference>
<feature type="domain" description="Histidine kinase" evidence="16">
    <location>
        <begin position="844"/>
        <end position="1058"/>
    </location>
</feature>
<organism evidence="18 19">
    <name type="scientific">Zunongwangia atlantica 22II14-10F7</name>
    <dbReference type="NCBI Taxonomy" id="1185767"/>
    <lineage>
        <taxon>Bacteria</taxon>
        <taxon>Pseudomonadati</taxon>
        <taxon>Bacteroidota</taxon>
        <taxon>Flavobacteriia</taxon>
        <taxon>Flavobacteriales</taxon>
        <taxon>Flavobacteriaceae</taxon>
        <taxon>Zunongwangia</taxon>
    </lineage>
</organism>
<dbReference type="PANTHER" id="PTHR43547:SF2">
    <property type="entry name" value="HYBRID SIGNAL TRANSDUCTION HISTIDINE KINASE C"/>
    <property type="match status" value="1"/>
</dbReference>
<dbReference type="SUPFAM" id="SSF52172">
    <property type="entry name" value="CheY-like"/>
    <property type="match status" value="1"/>
</dbReference>
<keyword evidence="6 18" id="KW-0418">Kinase</keyword>
<dbReference type="InterPro" id="IPR036890">
    <property type="entry name" value="HATPase_C_sf"/>
</dbReference>
<evidence type="ECO:0000256" key="7">
    <source>
        <dbReference type="ARBA" id="ARBA00022840"/>
    </source>
</evidence>
<dbReference type="GO" id="GO:0003700">
    <property type="term" value="F:DNA-binding transcription factor activity"/>
    <property type="evidence" value="ECO:0007669"/>
    <property type="project" value="InterPro"/>
</dbReference>
<dbReference type="Gene3D" id="3.40.50.2300">
    <property type="match status" value="1"/>
</dbReference>
<dbReference type="FunFam" id="3.30.565.10:FF:000037">
    <property type="entry name" value="Hybrid sensor histidine kinase/response regulator"/>
    <property type="match status" value="1"/>
</dbReference>
<dbReference type="SUPFAM" id="SSF50998">
    <property type="entry name" value="Quinoprotein alcohol dehydrogenase-like"/>
    <property type="match status" value="1"/>
</dbReference>
<keyword evidence="14" id="KW-0732">Signal</keyword>
<dbReference type="PROSITE" id="PS00041">
    <property type="entry name" value="HTH_ARAC_FAMILY_1"/>
    <property type="match status" value="1"/>
</dbReference>
<gene>
    <name evidence="18" type="ORF">IIF7_13847</name>
</gene>
<dbReference type="PRINTS" id="PR00344">
    <property type="entry name" value="BCTRLSENSOR"/>
</dbReference>
<keyword evidence="5" id="KW-0547">Nucleotide-binding</keyword>
<evidence type="ECO:0000256" key="10">
    <source>
        <dbReference type="ARBA" id="ARBA00023125"/>
    </source>
</evidence>
<dbReference type="InterPro" id="IPR011006">
    <property type="entry name" value="CheY-like_superfamily"/>
</dbReference>
<dbReference type="EMBL" id="ARYN01000012">
    <property type="protein sequence ID" value="ORL44894.1"/>
    <property type="molecule type" value="Genomic_DNA"/>
</dbReference>
<keyword evidence="3 12" id="KW-0597">Phosphoprotein</keyword>
<dbReference type="Pfam" id="PF02518">
    <property type="entry name" value="HATPase_c"/>
    <property type="match status" value="1"/>
</dbReference>
<accession>A0A1Y1T2R1</accession>
<evidence type="ECO:0000259" key="17">
    <source>
        <dbReference type="PROSITE" id="PS50110"/>
    </source>
</evidence>
<protein>
    <recommendedName>
        <fullName evidence="2">histidine kinase</fullName>
        <ecNumber evidence="2">2.7.13.3</ecNumber>
    </recommendedName>
</protein>
<feature type="transmembrane region" description="Helical" evidence="13">
    <location>
        <begin position="786"/>
        <end position="807"/>
    </location>
</feature>
<keyword evidence="13" id="KW-1133">Transmembrane helix</keyword>
<evidence type="ECO:0000256" key="6">
    <source>
        <dbReference type="ARBA" id="ARBA00022777"/>
    </source>
</evidence>
<dbReference type="SMART" id="SM00342">
    <property type="entry name" value="HTH_ARAC"/>
    <property type="match status" value="1"/>
</dbReference>
<dbReference type="InterPro" id="IPR011047">
    <property type="entry name" value="Quinoprotein_ADH-like_sf"/>
</dbReference>
<dbReference type="GO" id="GO:0005524">
    <property type="term" value="F:ATP binding"/>
    <property type="evidence" value="ECO:0007669"/>
    <property type="project" value="UniProtKB-KW"/>
</dbReference>
<comment type="catalytic activity">
    <reaction evidence="1">
        <text>ATP + protein L-histidine = ADP + protein N-phospho-L-histidine.</text>
        <dbReference type="EC" id="2.7.13.3"/>
    </reaction>
</comment>
<dbReference type="SMART" id="SM00388">
    <property type="entry name" value="HisKA"/>
    <property type="match status" value="1"/>
</dbReference>
<dbReference type="STRING" id="1185767.IIF7_13847"/>
<evidence type="ECO:0000256" key="9">
    <source>
        <dbReference type="ARBA" id="ARBA00023015"/>
    </source>
</evidence>
<dbReference type="Pfam" id="PF12833">
    <property type="entry name" value="HTH_18"/>
    <property type="match status" value="1"/>
</dbReference>